<evidence type="ECO:0000313" key="2">
    <source>
        <dbReference type="Proteomes" id="UP000256645"/>
    </source>
</evidence>
<reference evidence="1 2" key="1">
    <citation type="journal article" date="2018" name="IMA Fungus">
        <title>IMA Genome-F 9: Draft genome sequence of Annulohypoxylon stygium, Aspergillus mulundensis, Berkeleyomyces basicola (syn. Thielaviopsis basicola), Ceratocystis smalleyi, two Cercospora beticola strains, Coleophoma cylindrospora, Fusarium fracticaudum, Phialophora cf. hyalina, and Morchella septimelata.</title>
        <authorList>
            <person name="Wingfield B.D."/>
            <person name="Bills G.F."/>
            <person name="Dong Y."/>
            <person name="Huang W."/>
            <person name="Nel W.J."/>
            <person name="Swalarsk-Parry B.S."/>
            <person name="Vaghefi N."/>
            <person name="Wilken P.M."/>
            <person name="An Z."/>
            <person name="de Beer Z.W."/>
            <person name="De Vos L."/>
            <person name="Chen L."/>
            <person name="Duong T.A."/>
            <person name="Gao Y."/>
            <person name="Hammerbacher A."/>
            <person name="Kikkert J.R."/>
            <person name="Li Y."/>
            <person name="Li H."/>
            <person name="Li K."/>
            <person name="Li Q."/>
            <person name="Liu X."/>
            <person name="Ma X."/>
            <person name="Naidoo K."/>
            <person name="Pethybridge S.J."/>
            <person name="Sun J."/>
            <person name="Steenkamp E.T."/>
            <person name="van der Nest M.A."/>
            <person name="van Wyk S."/>
            <person name="Wingfield M.J."/>
            <person name="Xiong C."/>
            <person name="Yue Q."/>
            <person name="Zhang X."/>
        </authorList>
    </citation>
    <scope>NUCLEOTIDE SEQUENCE [LARGE SCALE GENOMIC DNA]</scope>
    <source>
        <strain evidence="1 2">BP6252</strain>
    </source>
</reference>
<dbReference type="Gene3D" id="2.40.100.20">
    <property type="match status" value="1"/>
</dbReference>
<dbReference type="InterPro" id="IPR024532">
    <property type="entry name" value="DUF3830"/>
</dbReference>
<evidence type="ECO:0008006" key="3">
    <source>
        <dbReference type="Google" id="ProtNLM"/>
    </source>
</evidence>
<dbReference type="OrthoDB" id="4627814at2759"/>
<dbReference type="EMBL" id="PDLM01000014">
    <property type="protein sequence ID" value="RDW62412.1"/>
    <property type="molecule type" value="Genomic_DNA"/>
</dbReference>
<evidence type="ECO:0000313" key="1">
    <source>
        <dbReference type="EMBL" id="RDW62412.1"/>
    </source>
</evidence>
<proteinExistence type="predicted"/>
<protein>
    <recommendedName>
        <fullName evidence="3">DUF3830 family protein</fullName>
    </recommendedName>
</protein>
<organism evidence="1 2">
    <name type="scientific">Coleophoma cylindrospora</name>
    <dbReference type="NCBI Taxonomy" id="1849047"/>
    <lineage>
        <taxon>Eukaryota</taxon>
        <taxon>Fungi</taxon>
        <taxon>Dikarya</taxon>
        <taxon>Ascomycota</taxon>
        <taxon>Pezizomycotina</taxon>
        <taxon>Leotiomycetes</taxon>
        <taxon>Helotiales</taxon>
        <taxon>Dermateaceae</taxon>
        <taxon>Coleophoma</taxon>
    </lineage>
</organism>
<dbReference type="Proteomes" id="UP000256645">
    <property type="component" value="Unassembled WGS sequence"/>
</dbReference>
<accession>A0A3D8QKT8</accession>
<dbReference type="AlphaFoldDB" id="A0A3D8QKT8"/>
<dbReference type="Pfam" id="PF12903">
    <property type="entry name" value="DUF3830"/>
    <property type="match status" value="1"/>
</dbReference>
<keyword evidence="2" id="KW-1185">Reference proteome</keyword>
<sequence length="164" mass="17959">MSQSNTVLITAGPYQFLAAFESAAPKTVAMFRTLLPYSQKLIHVRWSGEGMWIPLGETDFGVSFENHTAHPAAGQVLLYPGGISETEFLFCYGGVAFASKMGPLAANHFLTITEGAENLRALGEMVLWKGAQDVVFEIADEDKIRKFRQGRLAMDGRKSIASKL</sequence>
<gene>
    <name evidence="1" type="ORF">BP6252_11845</name>
</gene>
<comment type="caution">
    <text evidence="1">The sequence shown here is derived from an EMBL/GenBank/DDBJ whole genome shotgun (WGS) entry which is preliminary data.</text>
</comment>
<name>A0A3D8QKT8_9HELO</name>